<dbReference type="Pfam" id="PF13515">
    <property type="entry name" value="FUSC_2"/>
    <property type="match status" value="1"/>
</dbReference>
<evidence type="ECO:0000259" key="6">
    <source>
        <dbReference type="Pfam" id="PF13515"/>
    </source>
</evidence>
<organism evidence="7 8">
    <name type="scientific">Trichococcus palustris</name>
    <dbReference type="NCBI Taxonomy" id="140314"/>
    <lineage>
        <taxon>Bacteria</taxon>
        <taxon>Bacillati</taxon>
        <taxon>Bacillota</taxon>
        <taxon>Bacilli</taxon>
        <taxon>Lactobacillales</taxon>
        <taxon>Carnobacteriaceae</taxon>
        <taxon>Trichococcus</taxon>
    </lineage>
</organism>
<feature type="transmembrane region" description="Helical" evidence="5">
    <location>
        <begin position="258"/>
        <end position="275"/>
    </location>
</feature>
<evidence type="ECO:0000256" key="3">
    <source>
        <dbReference type="ARBA" id="ARBA00022989"/>
    </source>
</evidence>
<dbReference type="GO" id="GO:0016020">
    <property type="term" value="C:membrane"/>
    <property type="evidence" value="ECO:0007669"/>
    <property type="project" value="UniProtKB-SubCell"/>
</dbReference>
<feature type="transmembrane region" description="Helical" evidence="5">
    <location>
        <begin position="62"/>
        <end position="82"/>
    </location>
</feature>
<keyword evidence="3 5" id="KW-1133">Transmembrane helix</keyword>
<evidence type="ECO:0000256" key="2">
    <source>
        <dbReference type="ARBA" id="ARBA00022692"/>
    </source>
</evidence>
<evidence type="ECO:0000313" key="7">
    <source>
        <dbReference type="EMBL" id="CZQ92738.1"/>
    </source>
</evidence>
<feature type="transmembrane region" description="Helical" evidence="5">
    <location>
        <begin position="310"/>
        <end position="330"/>
    </location>
</feature>
<reference evidence="7 8" key="1">
    <citation type="submission" date="2016-02" db="EMBL/GenBank/DDBJ databases">
        <authorList>
            <person name="Wen L."/>
            <person name="He K."/>
            <person name="Yang H."/>
        </authorList>
    </citation>
    <scope>NUCLEOTIDE SEQUENCE [LARGE SCALE GENOMIC DNA]</scope>
    <source>
        <strain evidence="7">Trichococcus palustris</strain>
    </source>
</reference>
<protein>
    <recommendedName>
        <fullName evidence="6">Integral membrane bound transporter domain-containing protein</fullName>
    </recommendedName>
</protein>
<keyword evidence="8" id="KW-1185">Reference proteome</keyword>
<evidence type="ECO:0000256" key="4">
    <source>
        <dbReference type="ARBA" id="ARBA00023136"/>
    </source>
</evidence>
<dbReference type="RefSeq" id="WP_087033124.1">
    <property type="nucleotide sequence ID" value="NZ_FJNE01000004.1"/>
</dbReference>
<feature type="domain" description="Integral membrane bound transporter" evidence="6">
    <location>
        <begin position="199"/>
        <end position="323"/>
    </location>
</feature>
<proteinExistence type="predicted"/>
<dbReference type="AlphaFoldDB" id="A0A143YQ01"/>
<dbReference type="OrthoDB" id="581879at2"/>
<feature type="transmembrane region" description="Helical" evidence="5">
    <location>
        <begin position="134"/>
        <end position="155"/>
    </location>
</feature>
<sequence>MLHIRETDDTLTRVIGAGLSTAVPLIIGLMIGNMRVATFGSLGAFAFLSFQPFSTPKLARRIFIVGISIMAGLFIGGLSSMLPWTSPIALGFVSLVGFLICRILRIPNPGPFFVIMVTAMGTGLKLQFLHLLQAVSYVGIGVLASIFWACLAGYFNHRYLKRPYKDDTKTIREHLYEAVEQDSALLLSSVHHAAIIFFATYLAQSLGLGNSYWSAISCAAVLQGRELKVIFHRNIQRIIGGVVGLAIGMFFFSLNLSTVNTVVVLIILNFFVEYAMVRNYGLANFFTNPLALLLANLSSSAFAIELVEYRFYGLVLGSLIGFIGAALISFSMKMYEKELTLARKSHETEPNKLA</sequence>
<feature type="transmembrane region" description="Helical" evidence="5">
    <location>
        <begin position="282"/>
        <end position="304"/>
    </location>
</feature>
<keyword evidence="4 5" id="KW-0472">Membrane</keyword>
<gene>
    <name evidence="7" type="ORF">Tpal_1536</name>
</gene>
<evidence type="ECO:0000256" key="5">
    <source>
        <dbReference type="SAM" id="Phobius"/>
    </source>
</evidence>
<evidence type="ECO:0000313" key="8">
    <source>
        <dbReference type="Proteomes" id="UP000242754"/>
    </source>
</evidence>
<comment type="subcellular location">
    <subcellularLocation>
        <location evidence="1">Membrane</location>
        <topology evidence="1">Multi-pass membrane protein</topology>
    </subcellularLocation>
</comment>
<dbReference type="EMBL" id="FJNE01000004">
    <property type="protein sequence ID" value="CZQ92738.1"/>
    <property type="molecule type" value="Genomic_DNA"/>
</dbReference>
<keyword evidence="2 5" id="KW-0812">Transmembrane</keyword>
<evidence type="ECO:0000256" key="1">
    <source>
        <dbReference type="ARBA" id="ARBA00004141"/>
    </source>
</evidence>
<name>A0A143YQ01_9LACT</name>
<feature type="transmembrane region" description="Helical" evidence="5">
    <location>
        <begin position="88"/>
        <end position="104"/>
    </location>
</feature>
<accession>A0A143YQ01</accession>
<dbReference type="STRING" id="140314.SAMN04488076_11642"/>
<dbReference type="Proteomes" id="UP000242754">
    <property type="component" value="Unassembled WGS sequence"/>
</dbReference>
<feature type="transmembrane region" description="Helical" evidence="5">
    <location>
        <begin position="111"/>
        <end position="128"/>
    </location>
</feature>
<dbReference type="InterPro" id="IPR049453">
    <property type="entry name" value="Memb_transporter_dom"/>
</dbReference>